<organism evidence="1 2">
    <name type="scientific">Araneus ventricosus</name>
    <name type="common">Orbweaver spider</name>
    <name type="synonym">Epeira ventricosa</name>
    <dbReference type="NCBI Taxonomy" id="182803"/>
    <lineage>
        <taxon>Eukaryota</taxon>
        <taxon>Metazoa</taxon>
        <taxon>Ecdysozoa</taxon>
        <taxon>Arthropoda</taxon>
        <taxon>Chelicerata</taxon>
        <taxon>Arachnida</taxon>
        <taxon>Araneae</taxon>
        <taxon>Araneomorphae</taxon>
        <taxon>Entelegynae</taxon>
        <taxon>Araneoidea</taxon>
        <taxon>Araneidae</taxon>
        <taxon>Araneus</taxon>
    </lineage>
</organism>
<dbReference type="Proteomes" id="UP000499080">
    <property type="component" value="Unassembled WGS sequence"/>
</dbReference>
<accession>A0A4Y2TIC2</accession>
<protein>
    <submittedName>
        <fullName evidence="1">Uncharacterized protein</fullName>
    </submittedName>
</protein>
<comment type="caution">
    <text evidence="1">The sequence shown here is derived from an EMBL/GenBank/DDBJ whole genome shotgun (WGS) entry which is preliminary data.</text>
</comment>
<gene>
    <name evidence="1" type="ORF">AVEN_39533_1</name>
</gene>
<dbReference type="EMBL" id="BGPR01028685">
    <property type="protein sequence ID" value="GBN99991.1"/>
    <property type="molecule type" value="Genomic_DNA"/>
</dbReference>
<name>A0A4Y2TIC2_ARAVE</name>
<proteinExistence type="predicted"/>
<keyword evidence="2" id="KW-1185">Reference proteome</keyword>
<evidence type="ECO:0000313" key="2">
    <source>
        <dbReference type="Proteomes" id="UP000499080"/>
    </source>
</evidence>
<dbReference type="AlphaFoldDB" id="A0A4Y2TIC2"/>
<evidence type="ECO:0000313" key="1">
    <source>
        <dbReference type="EMBL" id="GBN99991.1"/>
    </source>
</evidence>
<sequence length="130" mass="15066">MKAIPLLRNFEMLQFPLEITYYPEYFQLVGYLDNRNGEKRISGGLDSNCSTNGCFEADGRWEVQWMDDANICVRLFAANLRELDCPPHQSQNELLGLCIQLLLYRERMHRICPQLVFSCLILPKQPKAAP</sequence>
<reference evidence="1 2" key="1">
    <citation type="journal article" date="2019" name="Sci. Rep.">
        <title>Orb-weaving spider Araneus ventricosus genome elucidates the spidroin gene catalogue.</title>
        <authorList>
            <person name="Kono N."/>
            <person name="Nakamura H."/>
            <person name="Ohtoshi R."/>
            <person name="Moran D.A.P."/>
            <person name="Shinohara A."/>
            <person name="Yoshida Y."/>
            <person name="Fujiwara M."/>
            <person name="Mori M."/>
            <person name="Tomita M."/>
            <person name="Arakawa K."/>
        </authorList>
    </citation>
    <scope>NUCLEOTIDE SEQUENCE [LARGE SCALE GENOMIC DNA]</scope>
</reference>